<name>A0ABN8R9A1_9CNID</name>
<dbReference type="InterPro" id="IPR050828">
    <property type="entry name" value="C-type_lectin/matrix_domain"/>
</dbReference>
<dbReference type="PANTHER" id="PTHR45710:SF26">
    <property type="entry name" value="RH26557P"/>
    <property type="match status" value="1"/>
</dbReference>
<protein>
    <recommendedName>
        <fullName evidence="1">C-type lectin domain-containing protein</fullName>
    </recommendedName>
</protein>
<dbReference type="Pfam" id="PF00059">
    <property type="entry name" value="Lectin_C"/>
    <property type="match status" value="1"/>
</dbReference>
<dbReference type="InterPro" id="IPR001304">
    <property type="entry name" value="C-type_lectin-like"/>
</dbReference>
<evidence type="ECO:0000259" key="1">
    <source>
        <dbReference type="Pfam" id="PF00059"/>
    </source>
</evidence>
<dbReference type="InterPro" id="IPR016186">
    <property type="entry name" value="C-type_lectin-like/link_sf"/>
</dbReference>
<dbReference type="InterPro" id="IPR016187">
    <property type="entry name" value="CTDL_fold"/>
</dbReference>
<feature type="domain" description="C-type lectin" evidence="1">
    <location>
        <begin position="42"/>
        <end position="80"/>
    </location>
</feature>
<keyword evidence="3" id="KW-1185">Reference proteome</keyword>
<gene>
    <name evidence="2" type="ORF">PLOB_00017051</name>
</gene>
<proteinExistence type="predicted"/>
<dbReference type="PANTHER" id="PTHR45710">
    <property type="entry name" value="C-TYPE LECTIN DOMAIN-CONTAINING PROTEIN 180"/>
    <property type="match status" value="1"/>
</dbReference>
<evidence type="ECO:0000313" key="3">
    <source>
        <dbReference type="Proteomes" id="UP001159405"/>
    </source>
</evidence>
<dbReference type="SUPFAM" id="SSF56436">
    <property type="entry name" value="C-type lectin-like"/>
    <property type="match status" value="1"/>
</dbReference>
<reference evidence="2 3" key="1">
    <citation type="submission" date="2022-05" db="EMBL/GenBank/DDBJ databases">
        <authorList>
            <consortium name="Genoscope - CEA"/>
            <person name="William W."/>
        </authorList>
    </citation>
    <scope>NUCLEOTIDE SEQUENCE [LARGE SCALE GENOMIC DNA]</scope>
</reference>
<sequence>MKILDRRITCHKPSKANCCPLDWVEKGSNCYRAIPNLQKAIDARNECKKLGADLPVIKSTEENTFLLKLTEDRGGTWLGMYAEN</sequence>
<accession>A0ABN8R9A1</accession>
<dbReference type="EMBL" id="CALNXK010000201">
    <property type="protein sequence ID" value="CAH3175491.1"/>
    <property type="molecule type" value="Genomic_DNA"/>
</dbReference>
<dbReference type="Gene3D" id="3.10.100.10">
    <property type="entry name" value="Mannose-Binding Protein A, subunit A"/>
    <property type="match status" value="1"/>
</dbReference>
<dbReference type="Proteomes" id="UP001159405">
    <property type="component" value="Unassembled WGS sequence"/>
</dbReference>
<organism evidence="2 3">
    <name type="scientific">Porites lobata</name>
    <dbReference type="NCBI Taxonomy" id="104759"/>
    <lineage>
        <taxon>Eukaryota</taxon>
        <taxon>Metazoa</taxon>
        <taxon>Cnidaria</taxon>
        <taxon>Anthozoa</taxon>
        <taxon>Hexacorallia</taxon>
        <taxon>Scleractinia</taxon>
        <taxon>Fungiina</taxon>
        <taxon>Poritidae</taxon>
        <taxon>Porites</taxon>
    </lineage>
</organism>
<comment type="caution">
    <text evidence="2">The sequence shown here is derived from an EMBL/GenBank/DDBJ whole genome shotgun (WGS) entry which is preliminary data.</text>
</comment>
<evidence type="ECO:0000313" key="2">
    <source>
        <dbReference type="EMBL" id="CAH3175491.1"/>
    </source>
</evidence>